<dbReference type="SUPFAM" id="SSF51735">
    <property type="entry name" value="NAD(P)-binding Rossmann-fold domains"/>
    <property type="match status" value="1"/>
</dbReference>
<dbReference type="PANTHER" id="PTHR42760:SF133">
    <property type="entry name" value="3-OXOACYL-[ACYL-CARRIER-PROTEIN] REDUCTASE"/>
    <property type="match status" value="1"/>
</dbReference>
<dbReference type="Pfam" id="PF13561">
    <property type="entry name" value="adh_short_C2"/>
    <property type="match status" value="1"/>
</dbReference>
<keyword evidence="3" id="KW-0966">Cell projection</keyword>
<dbReference type="PANTHER" id="PTHR42760">
    <property type="entry name" value="SHORT-CHAIN DEHYDROGENASES/REDUCTASES FAMILY MEMBER"/>
    <property type="match status" value="1"/>
</dbReference>
<dbReference type="EMBL" id="LT960611">
    <property type="protein sequence ID" value="SON50973.1"/>
    <property type="molecule type" value="Genomic_DNA"/>
</dbReference>
<evidence type="ECO:0000313" key="3">
    <source>
        <dbReference type="EMBL" id="SON50973.1"/>
    </source>
</evidence>
<dbReference type="PRINTS" id="PR00081">
    <property type="entry name" value="GDHRDH"/>
</dbReference>
<reference evidence="3 4" key="1">
    <citation type="submission" date="2017-10" db="EMBL/GenBank/DDBJ databases">
        <authorList>
            <person name="Banno H."/>
            <person name="Chua N.-H."/>
        </authorList>
    </citation>
    <scope>NUCLEOTIDE SEQUENCE [LARGE SCALE GENOMIC DNA]</scope>
    <source>
        <strain evidence="3">Vibrio tapetis CECT4600</strain>
    </source>
</reference>
<dbReference type="AlphaFoldDB" id="A0A2N8ZGD5"/>
<accession>A0A2N8ZGD5</accession>
<dbReference type="NCBIfam" id="NF006619">
    <property type="entry name" value="PRK09186.1"/>
    <property type="match status" value="1"/>
</dbReference>
<dbReference type="Proteomes" id="UP000235828">
    <property type="component" value="Chromosome A"/>
</dbReference>
<comment type="similarity">
    <text evidence="1">Belongs to the short-chain dehydrogenases/reductases (SDR) family.</text>
</comment>
<gene>
    <name evidence="3" type="ORF">VTAP4600_A3007</name>
</gene>
<protein>
    <submittedName>
        <fullName evidence="3">Flagellin modification protein A</fullName>
    </submittedName>
</protein>
<proteinExistence type="inferred from homology"/>
<dbReference type="Gene3D" id="3.40.50.720">
    <property type="entry name" value="NAD(P)-binding Rossmann-like Domain"/>
    <property type="match status" value="1"/>
</dbReference>
<keyword evidence="2" id="KW-0560">Oxidoreductase</keyword>
<dbReference type="GO" id="GO:0016616">
    <property type="term" value="F:oxidoreductase activity, acting on the CH-OH group of donors, NAD or NADP as acceptor"/>
    <property type="evidence" value="ECO:0007669"/>
    <property type="project" value="TreeGrafter"/>
</dbReference>
<dbReference type="InterPro" id="IPR002347">
    <property type="entry name" value="SDR_fam"/>
</dbReference>
<evidence type="ECO:0000256" key="1">
    <source>
        <dbReference type="ARBA" id="ARBA00006484"/>
    </source>
</evidence>
<evidence type="ECO:0000256" key="2">
    <source>
        <dbReference type="ARBA" id="ARBA00023002"/>
    </source>
</evidence>
<keyword evidence="3" id="KW-0282">Flagellum</keyword>
<sequence length="257" mass="28372">MMRDLLKDQKVLVAGAAGLLGTKIVHQALLQGAEVIAADLELEAMDTKLVQQQVDTNNPKLKLVELNVTNESEVKAFFTEHDGITGAVNSTYPRNKTYGSHFFDVTLQSFNENLSLHLGSAFLFTQQCAEYFNRNQSPFSLVNISSIYGVIAPKFDVYAGTSMTMPVEYAAIKSAILHMNKYAVAYVDDSRFRINSISPGGIFDHQPEEFLEAYKSKTHGAGMLDVEEVIGSVLFLLSQQSKYVTGQNIVVDDGFIL</sequence>
<evidence type="ECO:0000313" key="4">
    <source>
        <dbReference type="Proteomes" id="UP000235828"/>
    </source>
</evidence>
<dbReference type="KEGG" id="vta:A3007"/>
<keyword evidence="4" id="KW-1185">Reference proteome</keyword>
<keyword evidence="3" id="KW-0969">Cilium</keyword>
<organism evidence="3 4">
    <name type="scientific">Vibrio tapetis subsp. tapetis</name>
    <dbReference type="NCBI Taxonomy" id="1671868"/>
    <lineage>
        <taxon>Bacteria</taxon>
        <taxon>Pseudomonadati</taxon>
        <taxon>Pseudomonadota</taxon>
        <taxon>Gammaproteobacteria</taxon>
        <taxon>Vibrionales</taxon>
        <taxon>Vibrionaceae</taxon>
        <taxon>Vibrio</taxon>
    </lineage>
</organism>
<dbReference type="InterPro" id="IPR036291">
    <property type="entry name" value="NAD(P)-bd_dom_sf"/>
</dbReference>
<name>A0A2N8ZGD5_9VIBR</name>